<dbReference type="PANTHER" id="PTHR14269:SF51">
    <property type="entry name" value="HYPOTHETICAL HAD-SUPERFAMILY HYDROLASE (EUROFUNG)"/>
    <property type="match status" value="1"/>
</dbReference>
<dbReference type="Pfam" id="PF13242">
    <property type="entry name" value="Hydrolase_like"/>
    <property type="match status" value="1"/>
</dbReference>
<dbReference type="STRING" id="502779.A0A0A2VLI5"/>
<dbReference type="RefSeq" id="XP_002795266.2">
    <property type="nucleotide sequence ID" value="XM_002795220.2"/>
</dbReference>
<organism evidence="1 2">
    <name type="scientific">Paracoccidioides lutzii (strain ATCC MYA-826 / Pb01)</name>
    <name type="common">Paracoccidioides brasiliensis</name>
    <dbReference type="NCBI Taxonomy" id="502779"/>
    <lineage>
        <taxon>Eukaryota</taxon>
        <taxon>Fungi</taxon>
        <taxon>Dikarya</taxon>
        <taxon>Ascomycota</taxon>
        <taxon>Pezizomycotina</taxon>
        <taxon>Eurotiomycetes</taxon>
        <taxon>Eurotiomycetidae</taxon>
        <taxon>Onygenales</taxon>
        <taxon>Ajellomycetaceae</taxon>
        <taxon>Paracoccidioides</taxon>
    </lineage>
</organism>
<dbReference type="EMBL" id="KN293997">
    <property type="protein sequence ID" value="KGQ01699.1"/>
    <property type="molecule type" value="Genomic_DNA"/>
</dbReference>
<gene>
    <name evidence="1" type="ORF">PAAG_11545</name>
</gene>
<dbReference type="VEuPathDB" id="FungiDB:PAAG_11545"/>
<dbReference type="PANTHER" id="PTHR14269">
    <property type="entry name" value="CDP-DIACYLGLYCEROL--GLYCEROL-3-PHOSPHATE 3-PHOSPHATIDYLTRANSFERASE-RELATED"/>
    <property type="match status" value="1"/>
</dbReference>
<dbReference type="GeneID" id="9098460"/>
<proteinExistence type="predicted"/>
<dbReference type="Gene3D" id="3.40.50.1000">
    <property type="entry name" value="HAD superfamily/HAD-like"/>
    <property type="match status" value="2"/>
</dbReference>
<dbReference type="KEGG" id="pbl:PAAG_11545"/>
<evidence type="ECO:0000313" key="1">
    <source>
        <dbReference type="EMBL" id="KGQ01699.1"/>
    </source>
</evidence>
<name>A0A0A2VLI5_PARBA</name>
<dbReference type="OMA" id="GSKWHSL"/>
<dbReference type="eggNOG" id="KOG1618">
    <property type="taxonomic scope" value="Eukaryota"/>
</dbReference>
<dbReference type="InterPro" id="IPR036412">
    <property type="entry name" value="HAD-like_sf"/>
</dbReference>
<dbReference type="OrthoDB" id="10251048at2759"/>
<protein>
    <submittedName>
        <fullName evidence="1">Uncharacterized protein</fullName>
    </submittedName>
</protein>
<evidence type="ECO:0000313" key="2">
    <source>
        <dbReference type="Proteomes" id="UP000002059"/>
    </source>
</evidence>
<dbReference type="GO" id="GO:0046474">
    <property type="term" value="P:glycerophospholipid biosynthetic process"/>
    <property type="evidence" value="ECO:0007669"/>
    <property type="project" value="TreeGrafter"/>
</dbReference>
<reference evidence="1 2" key="1">
    <citation type="journal article" date="2011" name="PLoS Genet.">
        <title>Comparative genomic analysis of human fungal pathogens causing paracoccidioidomycosis.</title>
        <authorList>
            <person name="Desjardins C.A."/>
            <person name="Champion M.D."/>
            <person name="Holder J.W."/>
            <person name="Muszewska A."/>
            <person name="Goldberg J."/>
            <person name="Bailao A.M."/>
            <person name="Brigido M.M."/>
            <person name="Ferreira M.E."/>
            <person name="Garcia A.M."/>
            <person name="Grynberg M."/>
            <person name="Gujja S."/>
            <person name="Heiman D.I."/>
            <person name="Henn M.R."/>
            <person name="Kodira C.D."/>
            <person name="Leon-Narvaez H."/>
            <person name="Longo L.V."/>
            <person name="Ma L.J."/>
            <person name="Malavazi I."/>
            <person name="Matsuo A.L."/>
            <person name="Morais F.V."/>
            <person name="Pereira M."/>
            <person name="Rodriguez-Brito S."/>
            <person name="Sakthikumar S."/>
            <person name="Salem-Izacc S.M."/>
            <person name="Sykes S.M."/>
            <person name="Teixeira M.M."/>
            <person name="Vallejo M.C."/>
            <person name="Walter M.E."/>
            <person name="Yandava C."/>
            <person name="Young S."/>
            <person name="Zeng Q."/>
            <person name="Zucker J."/>
            <person name="Felipe M.S."/>
            <person name="Goldman G.H."/>
            <person name="Haas B.J."/>
            <person name="McEwen J.G."/>
            <person name="Nino-Vega G."/>
            <person name="Puccia R."/>
            <person name="San-Blas G."/>
            <person name="Soares C.M."/>
            <person name="Birren B.W."/>
            <person name="Cuomo C.A."/>
        </authorList>
    </citation>
    <scope>NUCLEOTIDE SEQUENCE [LARGE SCALE GENOMIC DNA]</scope>
    <source>
        <strain evidence="2">ATCC MYA-826 / Pb01</strain>
    </source>
</reference>
<sequence length="178" mass="20175">MDLLLSENGWLGTNARDPLAMHMPIYFSQGDIIFQAKHRLPRITLGLFRIALETMYKSLTGGDLEQVVYGKPELATQIRRRGHEVVDERDPQRVYPSRKHLYMIGDNPVSDIIGGNMYGWNTCLVRTGVFQGEGNDEDSPASFGVFDTVLETVQVAVCEELGLEFKLRWRENEKVISA</sequence>
<dbReference type="AlphaFoldDB" id="A0A0A2VLI5"/>
<dbReference type="GO" id="GO:0005739">
    <property type="term" value="C:mitochondrion"/>
    <property type="evidence" value="ECO:0007669"/>
    <property type="project" value="TreeGrafter"/>
</dbReference>
<dbReference type="InterPro" id="IPR050324">
    <property type="entry name" value="CDP-alcohol_PTase-I"/>
</dbReference>
<dbReference type="Proteomes" id="UP000002059">
    <property type="component" value="Partially assembled WGS sequence"/>
</dbReference>
<dbReference type="HOGENOM" id="CLU_030880_2_2_1"/>
<keyword evidence="2" id="KW-1185">Reference proteome</keyword>
<dbReference type="InterPro" id="IPR023214">
    <property type="entry name" value="HAD_sf"/>
</dbReference>
<dbReference type="SUPFAM" id="SSF56784">
    <property type="entry name" value="HAD-like"/>
    <property type="match status" value="1"/>
</dbReference>
<accession>A0A0A2VLI5</accession>